<dbReference type="Pfam" id="PF09157">
    <property type="entry name" value="TruB-C_2"/>
    <property type="match status" value="1"/>
</dbReference>
<dbReference type="InterPro" id="IPR002501">
    <property type="entry name" value="PsdUridine_synth_N"/>
</dbReference>
<dbReference type="CDD" id="cd02573">
    <property type="entry name" value="PseudoU_synth_EcTruB"/>
    <property type="match status" value="1"/>
</dbReference>
<dbReference type="Pfam" id="PF01509">
    <property type="entry name" value="TruB_N"/>
    <property type="match status" value="1"/>
</dbReference>
<comment type="function">
    <text evidence="5">Responsible for synthesis of pseudouridine from uracil-55 in the psi GC loop of transfer RNAs.</text>
</comment>
<evidence type="ECO:0000313" key="9">
    <source>
        <dbReference type="Proteomes" id="UP001328733"/>
    </source>
</evidence>
<feature type="domain" description="Pseudouridine synthase II N-terminal" evidence="6">
    <location>
        <begin position="23"/>
        <end position="173"/>
    </location>
</feature>
<dbReference type="AlphaFoldDB" id="A0AAW9QYZ2"/>
<keyword evidence="4 5" id="KW-0413">Isomerase</keyword>
<dbReference type="EMBL" id="JBAFSM010000040">
    <property type="protein sequence ID" value="MEG3439113.1"/>
    <property type="molecule type" value="Genomic_DNA"/>
</dbReference>
<evidence type="ECO:0000256" key="4">
    <source>
        <dbReference type="ARBA" id="ARBA00023235"/>
    </source>
</evidence>
<evidence type="ECO:0000256" key="2">
    <source>
        <dbReference type="ARBA" id="ARBA00005642"/>
    </source>
</evidence>
<dbReference type="Proteomes" id="UP001328733">
    <property type="component" value="Unassembled WGS sequence"/>
</dbReference>
<dbReference type="PANTHER" id="PTHR13767">
    <property type="entry name" value="TRNA-PSEUDOURIDINE SYNTHASE"/>
    <property type="match status" value="1"/>
</dbReference>
<evidence type="ECO:0000256" key="3">
    <source>
        <dbReference type="ARBA" id="ARBA00022694"/>
    </source>
</evidence>
<gene>
    <name evidence="5 8" type="primary">truB</name>
    <name evidence="8" type="ORF">V0288_18450</name>
</gene>
<name>A0AAW9QYZ2_9CHRO</name>
<dbReference type="InterPro" id="IPR020103">
    <property type="entry name" value="PsdUridine_synth_cat_dom_sf"/>
</dbReference>
<evidence type="ECO:0000313" key="8">
    <source>
        <dbReference type="EMBL" id="MEG3439113.1"/>
    </source>
</evidence>
<dbReference type="SUPFAM" id="SSF55120">
    <property type="entry name" value="Pseudouridine synthase"/>
    <property type="match status" value="1"/>
</dbReference>
<dbReference type="InterPro" id="IPR015240">
    <property type="entry name" value="tRNA_sdUridine_synth_fam1_C"/>
</dbReference>
<organism evidence="8 9">
    <name type="scientific">Pannus brasiliensis CCIBt3594</name>
    <dbReference type="NCBI Taxonomy" id="1427578"/>
    <lineage>
        <taxon>Bacteria</taxon>
        <taxon>Bacillati</taxon>
        <taxon>Cyanobacteriota</taxon>
        <taxon>Cyanophyceae</taxon>
        <taxon>Oscillatoriophycideae</taxon>
        <taxon>Chroococcales</taxon>
        <taxon>Microcystaceae</taxon>
        <taxon>Pannus</taxon>
    </lineage>
</organism>
<feature type="domain" description="tRNA pseudouridine synthase II TruB subfamily 1 C-terminal" evidence="7">
    <location>
        <begin position="235"/>
        <end position="290"/>
    </location>
</feature>
<evidence type="ECO:0000259" key="7">
    <source>
        <dbReference type="Pfam" id="PF09157"/>
    </source>
</evidence>
<dbReference type="GO" id="GO:0160148">
    <property type="term" value="F:tRNA pseudouridine(55) synthase activity"/>
    <property type="evidence" value="ECO:0007669"/>
    <property type="project" value="UniProtKB-EC"/>
</dbReference>
<dbReference type="RefSeq" id="WP_332866596.1">
    <property type="nucleotide sequence ID" value="NZ_JBAFSM010000040.1"/>
</dbReference>
<keyword evidence="9" id="KW-1185">Reference proteome</keyword>
<proteinExistence type="inferred from homology"/>
<accession>A0AAW9QYZ2</accession>
<feature type="active site" description="Nucleophile" evidence="5">
    <location>
        <position position="38"/>
    </location>
</feature>
<comment type="catalytic activity">
    <reaction evidence="1 5">
        <text>uridine(55) in tRNA = pseudouridine(55) in tRNA</text>
        <dbReference type="Rhea" id="RHEA:42532"/>
        <dbReference type="Rhea" id="RHEA-COMP:10101"/>
        <dbReference type="Rhea" id="RHEA-COMP:10102"/>
        <dbReference type="ChEBI" id="CHEBI:65314"/>
        <dbReference type="ChEBI" id="CHEBI:65315"/>
        <dbReference type="EC" id="5.4.99.25"/>
    </reaction>
</comment>
<dbReference type="InterPro" id="IPR014780">
    <property type="entry name" value="tRNA_psdUridine_synth_TruB"/>
</dbReference>
<dbReference type="PANTHER" id="PTHR13767:SF2">
    <property type="entry name" value="PSEUDOURIDYLATE SYNTHASE TRUB1"/>
    <property type="match status" value="1"/>
</dbReference>
<dbReference type="EC" id="5.4.99.25" evidence="5"/>
<evidence type="ECO:0000259" key="6">
    <source>
        <dbReference type="Pfam" id="PF01509"/>
    </source>
</evidence>
<comment type="similarity">
    <text evidence="2 5">Belongs to the pseudouridine synthase TruB family. Type 1 subfamily.</text>
</comment>
<evidence type="ECO:0000256" key="1">
    <source>
        <dbReference type="ARBA" id="ARBA00000385"/>
    </source>
</evidence>
<dbReference type="GO" id="GO:0003723">
    <property type="term" value="F:RNA binding"/>
    <property type="evidence" value="ECO:0007669"/>
    <property type="project" value="InterPro"/>
</dbReference>
<dbReference type="HAMAP" id="MF_01080">
    <property type="entry name" value="TruB_bact"/>
    <property type="match status" value="1"/>
</dbReference>
<dbReference type="Gene3D" id="3.30.2350.10">
    <property type="entry name" value="Pseudouridine synthase"/>
    <property type="match status" value="1"/>
</dbReference>
<evidence type="ECO:0000256" key="5">
    <source>
        <dbReference type="HAMAP-Rule" id="MF_01080"/>
    </source>
</evidence>
<dbReference type="GO" id="GO:1990481">
    <property type="term" value="P:mRNA pseudouridine synthesis"/>
    <property type="evidence" value="ECO:0007669"/>
    <property type="project" value="TreeGrafter"/>
</dbReference>
<sequence length="293" mass="31972">MLGFVNLDKPSGWTSHDCVARVRRILKTKRVGHGGTLDPMATGVLPIAVGNATRLLSYLPDKKAYRARIRFGMTTNTDDIEGEVIRSNPCPDLCLKTVETYLPRFSGSIEQIPPMFSAIQKDGKRLYELARKGEIIEVPPRIVEIYGITVLGWTEGEFPELEVSIECGGGTYIRSIARDLGDLVGVGGTLAGLIRTRSCGMELSDSITLETLAAADIHEILLPPRVALQGLEFLRLSPESSIDWFHGRKIALEGGEKGAFRAIESEDGKFLGIGQIAGDDESCYLQPKVVLAE</sequence>
<comment type="caution">
    <text evidence="8">The sequence shown here is derived from an EMBL/GenBank/DDBJ whole genome shotgun (WGS) entry which is preliminary data.</text>
</comment>
<dbReference type="NCBIfam" id="TIGR00431">
    <property type="entry name" value="TruB"/>
    <property type="match status" value="1"/>
</dbReference>
<keyword evidence="3 5" id="KW-0819">tRNA processing</keyword>
<reference evidence="8 9" key="1">
    <citation type="submission" date="2024-01" db="EMBL/GenBank/DDBJ databases">
        <title>Genomic insights into the taxonomy and metabolism of the cyanobacterium Pannus brasiliensis CCIBt3594.</title>
        <authorList>
            <person name="Machado M."/>
            <person name="Botero N.B."/>
            <person name="Andreote A.P.D."/>
            <person name="Feitosa A.M.T."/>
            <person name="Popin R."/>
            <person name="Sivonen K."/>
            <person name="Fiore M.F."/>
        </authorList>
    </citation>
    <scope>NUCLEOTIDE SEQUENCE [LARGE SCALE GENOMIC DNA]</scope>
    <source>
        <strain evidence="8 9">CCIBt3594</strain>
    </source>
</reference>
<dbReference type="GO" id="GO:0031119">
    <property type="term" value="P:tRNA pseudouridine synthesis"/>
    <property type="evidence" value="ECO:0007669"/>
    <property type="project" value="UniProtKB-UniRule"/>
</dbReference>
<protein>
    <recommendedName>
        <fullName evidence="5">tRNA pseudouridine synthase B</fullName>
        <ecNumber evidence="5">5.4.99.25</ecNumber>
    </recommendedName>
    <alternativeName>
        <fullName evidence="5">tRNA pseudouridine(55) synthase</fullName>
        <shortName evidence="5">Psi55 synthase</shortName>
    </alternativeName>
    <alternativeName>
        <fullName evidence="5">tRNA pseudouridylate synthase</fullName>
    </alternativeName>
    <alternativeName>
        <fullName evidence="5">tRNA-uridine isomerase</fullName>
    </alternativeName>
</protein>